<evidence type="ECO:0000256" key="1">
    <source>
        <dbReference type="ARBA" id="ARBA00009034"/>
    </source>
</evidence>
<evidence type="ECO:0000256" key="5">
    <source>
        <dbReference type="ARBA" id="ARBA00023157"/>
    </source>
</evidence>
<accession>A0A0K2TYE4</accession>
<name>A0A0K2TYE4_LEPSM</name>
<dbReference type="SMART" id="SM00078">
    <property type="entry name" value="IlGF"/>
    <property type="match status" value="1"/>
</dbReference>
<dbReference type="PRINTS" id="PR00276">
    <property type="entry name" value="INSULINFAMLY"/>
</dbReference>
<dbReference type="InterPro" id="IPR016179">
    <property type="entry name" value="Insulin-like"/>
</dbReference>
<evidence type="ECO:0000313" key="9">
    <source>
        <dbReference type="EMBL" id="CDW30742.1"/>
    </source>
</evidence>
<dbReference type="RefSeq" id="XP_071742955.1">
    <property type="nucleotide sequence ID" value="XM_071886854.1"/>
</dbReference>
<dbReference type="PROSITE" id="PS00262">
    <property type="entry name" value="INSULIN"/>
    <property type="match status" value="1"/>
</dbReference>
<sequence length="139" mass="15485">MINTDALFIISLLVLNLILVLGSPLSDNKSSPANSIEGNNSSDDKKNNQIRLCGRQLVYAIRLACLQKHRYKRSSPEEFIEAVNNYHAYVSTQGQQLNQGTVMNALHSLQLQRIVKRSTGVSDHCCRQSCSQSTLSNFC</sequence>
<evidence type="ECO:0000256" key="2">
    <source>
        <dbReference type="ARBA" id="ARBA00011207"/>
    </source>
</evidence>
<dbReference type="GeneID" id="121114515"/>
<dbReference type="AlphaFoldDB" id="A0A0K2TYE4"/>
<dbReference type="CTD" id="2768992"/>
<feature type="signal peptide" evidence="7">
    <location>
        <begin position="1"/>
        <end position="22"/>
    </location>
</feature>
<keyword evidence="4 7" id="KW-0732">Signal</keyword>
<dbReference type="EMBL" id="HACA01013381">
    <property type="protein sequence ID" value="CDW30742.1"/>
    <property type="molecule type" value="Transcribed_RNA"/>
</dbReference>
<comment type="similarity">
    <text evidence="1 6">Belongs to the insulin family.</text>
</comment>
<reference evidence="9" key="1">
    <citation type="submission" date="2014-05" db="EMBL/GenBank/DDBJ databases">
        <authorList>
            <person name="Chronopoulou M."/>
        </authorList>
    </citation>
    <scope>NUCLEOTIDE SEQUENCE</scope>
    <source>
        <tissue evidence="9">Whole organism</tissue>
    </source>
</reference>
<keyword evidence="3" id="KW-0165">Cleavage on pair of basic residues</keyword>
<evidence type="ECO:0000256" key="6">
    <source>
        <dbReference type="RuleBase" id="RU000406"/>
    </source>
</evidence>
<dbReference type="RefSeq" id="XP_040564441.1">
    <property type="nucleotide sequence ID" value="XM_040708507.2"/>
</dbReference>
<dbReference type="InterPro" id="IPR022353">
    <property type="entry name" value="Insulin_CS"/>
</dbReference>
<comment type="subunit">
    <text evidence="2">Heterodimer of a B chain and an A chain linked by two disulfide bonds.</text>
</comment>
<dbReference type="GO" id="GO:0005179">
    <property type="term" value="F:hormone activity"/>
    <property type="evidence" value="ECO:0007669"/>
    <property type="project" value="InterPro"/>
</dbReference>
<keyword evidence="5" id="KW-1015">Disulfide bond</keyword>
<evidence type="ECO:0000259" key="8">
    <source>
        <dbReference type="SMART" id="SM00078"/>
    </source>
</evidence>
<dbReference type="PANTHER" id="PTHR13647:SF4">
    <property type="entry name" value="INSULIN-LIKE PEPTIDE 1-RELATED"/>
    <property type="match status" value="1"/>
</dbReference>
<evidence type="ECO:0000256" key="4">
    <source>
        <dbReference type="ARBA" id="ARBA00022729"/>
    </source>
</evidence>
<dbReference type="SUPFAM" id="SSF56994">
    <property type="entry name" value="Insulin-like"/>
    <property type="match status" value="1"/>
</dbReference>
<dbReference type="Pfam" id="PF00049">
    <property type="entry name" value="Insulin"/>
    <property type="match status" value="1"/>
</dbReference>
<feature type="chain" id="PRO_5005488194" description="Insulin-like domain-containing protein" evidence="7">
    <location>
        <begin position="23"/>
        <end position="139"/>
    </location>
</feature>
<dbReference type="InterPro" id="IPR022352">
    <property type="entry name" value="Ins/IGF/rlx"/>
</dbReference>
<evidence type="ECO:0000256" key="3">
    <source>
        <dbReference type="ARBA" id="ARBA00022685"/>
    </source>
</evidence>
<organism evidence="9">
    <name type="scientific">Lepeophtheirus salmonis</name>
    <name type="common">Salmon louse</name>
    <name type="synonym">Caligus salmonis</name>
    <dbReference type="NCBI Taxonomy" id="72036"/>
    <lineage>
        <taxon>Eukaryota</taxon>
        <taxon>Metazoa</taxon>
        <taxon>Ecdysozoa</taxon>
        <taxon>Arthropoda</taxon>
        <taxon>Crustacea</taxon>
        <taxon>Multicrustacea</taxon>
        <taxon>Hexanauplia</taxon>
        <taxon>Copepoda</taxon>
        <taxon>Siphonostomatoida</taxon>
        <taxon>Caligidae</taxon>
        <taxon>Lepeophtheirus</taxon>
    </lineage>
</organism>
<dbReference type="InterPro" id="IPR036438">
    <property type="entry name" value="Insulin-like_sf"/>
</dbReference>
<feature type="domain" description="Insulin-like" evidence="8">
    <location>
        <begin position="50"/>
        <end position="139"/>
    </location>
</feature>
<dbReference type="Gene3D" id="1.10.100.10">
    <property type="entry name" value="Insulin-like"/>
    <property type="match status" value="1"/>
</dbReference>
<protein>
    <recommendedName>
        <fullName evidence="8">Insulin-like domain-containing protein</fullName>
    </recommendedName>
</protein>
<proteinExistence type="inferred from homology"/>
<dbReference type="PANTHER" id="PTHR13647">
    <property type="entry name" value="INSULIN-LIKE PEPTIDE 2-RELATED"/>
    <property type="match status" value="1"/>
</dbReference>
<comment type="subcellular location">
    <subcellularLocation>
        <location evidence="6">Secreted</location>
    </subcellularLocation>
</comment>
<dbReference type="KEGG" id="lsm:121114515"/>
<dbReference type="GO" id="GO:0005576">
    <property type="term" value="C:extracellular region"/>
    <property type="evidence" value="ECO:0007669"/>
    <property type="project" value="UniProtKB-SubCell"/>
</dbReference>
<keyword evidence="6" id="KW-0964">Secreted</keyword>
<evidence type="ECO:0000256" key="7">
    <source>
        <dbReference type="SAM" id="SignalP"/>
    </source>
</evidence>